<sequence length="121" mass="13349">MQIKEYDFSAQHRALQSNTATQDESTSNTDAGFFSSMLEQSKPNGVSSAPHSPMMLTEAAQQLKSKESRLVRALKSTNKGADPDDFRQYPRELSNVVLTSQLLVKSLAKATQSIDKISNLQ</sequence>
<feature type="compositionally biased region" description="Polar residues" evidence="1">
    <location>
        <begin position="37"/>
        <end position="50"/>
    </location>
</feature>
<protein>
    <submittedName>
        <fullName evidence="2">Type III secretion apparatus protein RspB</fullName>
    </submittedName>
</protein>
<dbReference type="Proteomes" id="UP000572863">
    <property type="component" value="Unassembled WGS sequence"/>
</dbReference>
<evidence type="ECO:0000313" key="3">
    <source>
        <dbReference type="Proteomes" id="UP000572863"/>
    </source>
</evidence>
<feature type="region of interest" description="Disordered" evidence="1">
    <location>
        <begin position="1"/>
        <end position="52"/>
    </location>
</feature>
<evidence type="ECO:0000313" key="2">
    <source>
        <dbReference type="EMBL" id="NWD93582.1"/>
    </source>
</evidence>
<dbReference type="Pfam" id="PF17001">
    <property type="entry name" value="T3SS_basalb_I"/>
    <property type="match status" value="1"/>
</dbReference>
<dbReference type="RefSeq" id="WP_177050373.1">
    <property type="nucleotide sequence ID" value="NZ_JACAQM010000002.1"/>
</dbReference>
<proteinExistence type="predicted"/>
<name>A0ABX2QP78_9PSED</name>
<accession>A0ABX2QP78</accession>
<dbReference type="InterPro" id="IPR012670">
    <property type="entry name" value="T3SS_YscI/HrpB"/>
</dbReference>
<gene>
    <name evidence="2" type="ORF">HX871_04085</name>
</gene>
<reference evidence="2 3" key="1">
    <citation type="submission" date="2020-04" db="EMBL/GenBank/DDBJ databases">
        <title>Molecular characterization of pseudomonads from Agaricus bisporus reveal novel blotch 2 pathogens in Western Europe.</title>
        <authorList>
            <person name="Taparia T."/>
            <person name="Krijger M."/>
            <person name="Haynes E."/>
            <person name="Elpinstone J.G."/>
            <person name="Noble R."/>
            <person name="Van Der Wolf J."/>
        </authorList>
    </citation>
    <scope>NUCLEOTIDE SEQUENCE [LARGE SCALE GENOMIC DNA]</scope>
    <source>
        <strain evidence="2 3">P7774</strain>
    </source>
</reference>
<dbReference type="EMBL" id="JACARY010000005">
    <property type="protein sequence ID" value="NWD93582.1"/>
    <property type="molecule type" value="Genomic_DNA"/>
</dbReference>
<evidence type="ECO:0000256" key="1">
    <source>
        <dbReference type="SAM" id="MobiDB-lite"/>
    </source>
</evidence>
<feature type="compositionally biased region" description="Polar residues" evidence="1">
    <location>
        <begin position="14"/>
        <end position="30"/>
    </location>
</feature>
<keyword evidence="3" id="KW-1185">Reference proteome</keyword>
<organism evidence="2 3">
    <name type="scientific">Pseudomonas reactans</name>
    <dbReference type="NCBI Taxonomy" id="117680"/>
    <lineage>
        <taxon>Bacteria</taxon>
        <taxon>Pseudomonadati</taxon>
        <taxon>Pseudomonadota</taxon>
        <taxon>Gammaproteobacteria</taxon>
        <taxon>Pseudomonadales</taxon>
        <taxon>Pseudomonadaceae</taxon>
        <taxon>Pseudomonas</taxon>
    </lineage>
</organism>
<comment type="caution">
    <text evidence="2">The sequence shown here is derived from an EMBL/GenBank/DDBJ whole genome shotgun (WGS) entry which is preliminary data.</text>
</comment>